<dbReference type="InterPro" id="IPR042171">
    <property type="entry name" value="Acyl-CoA_hotdog"/>
</dbReference>
<dbReference type="GO" id="GO:0006637">
    <property type="term" value="P:acyl-CoA metabolic process"/>
    <property type="evidence" value="ECO:0007669"/>
    <property type="project" value="InterPro"/>
</dbReference>
<dbReference type="AlphaFoldDB" id="A0A8J2S8P6"/>
<dbReference type="GO" id="GO:0047617">
    <property type="term" value="F:fatty acyl-CoA hydrolase activity"/>
    <property type="evidence" value="ECO:0007669"/>
    <property type="project" value="InterPro"/>
</dbReference>
<accession>A0A8J2S8P6</accession>
<dbReference type="Proteomes" id="UP000789595">
    <property type="component" value="Unassembled WGS sequence"/>
</dbReference>
<dbReference type="InterPro" id="IPR025652">
    <property type="entry name" value="TesB_C"/>
</dbReference>
<feature type="domain" description="Acyl-CoA thioesterase 2 C-terminal" evidence="3">
    <location>
        <begin position="245"/>
        <end position="348"/>
    </location>
</feature>
<dbReference type="InterPro" id="IPR029069">
    <property type="entry name" value="HotDog_dom_sf"/>
</dbReference>
<dbReference type="Pfam" id="PF13622">
    <property type="entry name" value="4HBT_3"/>
    <property type="match status" value="1"/>
</dbReference>
<reference evidence="5" key="1">
    <citation type="submission" date="2021-11" db="EMBL/GenBank/DDBJ databases">
        <authorList>
            <consortium name="Genoscope - CEA"/>
            <person name="William W."/>
        </authorList>
    </citation>
    <scope>NUCLEOTIDE SEQUENCE</scope>
</reference>
<sequence>MLSLLRCATSRTGAARPGAAHAARPRASRAAPAQQRCYASSTDVEHRVRATSVSHLDLVEIDRYLFRAPREQLWVPPGGRGVFGGQVMGQALRAATLALDGDEAWRCHSNHSYFVNAVDPSRDVLYRVRETSTRRSFATRSIDGIQNGSVIFKMIASFNVDRSLPSDAPPPQHQDAVPEGIPSPESLPCYRDDIHKALERLPADSPFQSWFRQKLESPVDVRYCEPPPDPLDAAPAPRPPSRLMWVKVSRPIDPEADKGNIHQCLAAYISDGPLLSVALQPHGLQFPSTRLGAVASLDHSMWFHAPFRADEWMLYDMRSPRLVDSRGLIFGSVYQDDVLVATVAQEGLLRLKRD</sequence>
<dbReference type="InterPro" id="IPR003703">
    <property type="entry name" value="Acyl_CoA_thio"/>
</dbReference>
<evidence type="ECO:0000256" key="1">
    <source>
        <dbReference type="ARBA" id="ARBA00006538"/>
    </source>
</evidence>
<evidence type="ECO:0000313" key="6">
    <source>
        <dbReference type="Proteomes" id="UP000789595"/>
    </source>
</evidence>
<keyword evidence="2" id="KW-0378">Hydrolase</keyword>
<evidence type="ECO:0000259" key="3">
    <source>
        <dbReference type="Pfam" id="PF02551"/>
    </source>
</evidence>
<dbReference type="PANTHER" id="PTHR11066">
    <property type="entry name" value="ACYL-COA THIOESTERASE"/>
    <property type="match status" value="1"/>
</dbReference>
<comment type="similarity">
    <text evidence="1">Belongs to the C/M/P thioester hydrolase family.</text>
</comment>
<dbReference type="CDD" id="cd03444">
    <property type="entry name" value="Thioesterase_II_repeat1"/>
    <property type="match status" value="1"/>
</dbReference>
<evidence type="ECO:0000256" key="2">
    <source>
        <dbReference type="ARBA" id="ARBA00022801"/>
    </source>
</evidence>
<keyword evidence="6" id="KW-1185">Reference proteome</keyword>
<dbReference type="PANTHER" id="PTHR11066:SF34">
    <property type="entry name" value="ACYL-COENZYME A THIOESTERASE 8"/>
    <property type="match status" value="1"/>
</dbReference>
<dbReference type="OrthoDB" id="68328at2759"/>
<dbReference type="SUPFAM" id="SSF54637">
    <property type="entry name" value="Thioesterase/thiol ester dehydrase-isomerase"/>
    <property type="match status" value="2"/>
</dbReference>
<dbReference type="InterPro" id="IPR049449">
    <property type="entry name" value="TesB_ACOT8-like_N"/>
</dbReference>
<dbReference type="GO" id="GO:0005782">
    <property type="term" value="C:peroxisomal matrix"/>
    <property type="evidence" value="ECO:0007669"/>
    <property type="project" value="TreeGrafter"/>
</dbReference>
<dbReference type="EMBL" id="CAKKNE010000001">
    <property type="protein sequence ID" value="CAH0366275.1"/>
    <property type="molecule type" value="Genomic_DNA"/>
</dbReference>
<dbReference type="Pfam" id="PF02551">
    <property type="entry name" value="Acyl_CoA_thio"/>
    <property type="match status" value="1"/>
</dbReference>
<organism evidence="5 6">
    <name type="scientific">Pelagomonas calceolata</name>
    <dbReference type="NCBI Taxonomy" id="35677"/>
    <lineage>
        <taxon>Eukaryota</taxon>
        <taxon>Sar</taxon>
        <taxon>Stramenopiles</taxon>
        <taxon>Ochrophyta</taxon>
        <taxon>Pelagophyceae</taxon>
        <taxon>Pelagomonadales</taxon>
        <taxon>Pelagomonadaceae</taxon>
        <taxon>Pelagomonas</taxon>
    </lineage>
</organism>
<dbReference type="GO" id="GO:0009062">
    <property type="term" value="P:fatty acid catabolic process"/>
    <property type="evidence" value="ECO:0007669"/>
    <property type="project" value="TreeGrafter"/>
</dbReference>
<evidence type="ECO:0000313" key="5">
    <source>
        <dbReference type="EMBL" id="CAH0366275.1"/>
    </source>
</evidence>
<evidence type="ECO:0008006" key="7">
    <source>
        <dbReference type="Google" id="ProtNLM"/>
    </source>
</evidence>
<gene>
    <name evidence="5" type="ORF">PECAL_1P27570</name>
</gene>
<comment type="caution">
    <text evidence="5">The sequence shown here is derived from an EMBL/GenBank/DDBJ whole genome shotgun (WGS) entry which is preliminary data.</text>
</comment>
<protein>
    <recommendedName>
        <fullName evidence="7">Acyl-CoA thioesterase II</fullName>
    </recommendedName>
</protein>
<evidence type="ECO:0000259" key="4">
    <source>
        <dbReference type="Pfam" id="PF13622"/>
    </source>
</evidence>
<dbReference type="Gene3D" id="2.40.160.210">
    <property type="entry name" value="Acyl-CoA thioesterase, double hotdog domain"/>
    <property type="match status" value="1"/>
</dbReference>
<name>A0A8J2S8P6_9STRA</name>
<proteinExistence type="inferred from homology"/>
<feature type="domain" description="Acyl-CoA thioesterase-like N-terminal HotDog" evidence="4">
    <location>
        <begin position="74"/>
        <end position="158"/>
    </location>
</feature>
<dbReference type="CDD" id="cd03445">
    <property type="entry name" value="Thioesterase_II_repeat2"/>
    <property type="match status" value="1"/>
</dbReference>